<sequence length="394" mass="42485">MTTHSATIRLPRLACLLGFLLALLLWAAPRAGAEEYDDTLDRLGRLQDLAVEYAADNDGDPIQLTLAYTRTGDYNTKMWQLTAGARDIEFESYVAEKDPDLAALQGMNTVTLPNGQGIDFGHLLASMNLVYNGIPITGSWGGDCMQLAQAYYGQADDAAGYAELMRQTFNIDDDGSTSKFGDQDLRADLDSVVVGSQLSRDAGIADMLRTYYENLTDYDRAYRFISLSFGTVDTADAGFADTVYNAVVQDAGMQLLFYMNSMWTTDGWTLEESYAPAVRGATDLLAEYLSGAVNGEKVKSETNDRLVAMGGQALADALTALGDSDAASAALAAAEEGVTGAASSTSAVLSDATHTLQNHFNVKIFLLFLLIVAALAVFFLIMSCALFVSHRRKK</sequence>
<evidence type="ECO:0000313" key="3">
    <source>
        <dbReference type="EMBL" id="HIZ48424.1"/>
    </source>
</evidence>
<feature type="chain" id="PRO_5038942304" evidence="2">
    <location>
        <begin position="34"/>
        <end position="394"/>
    </location>
</feature>
<dbReference type="AlphaFoldDB" id="A0A9D2F2J4"/>
<evidence type="ECO:0000256" key="2">
    <source>
        <dbReference type="SAM" id="SignalP"/>
    </source>
</evidence>
<keyword evidence="2" id="KW-0732">Signal</keyword>
<comment type="caution">
    <text evidence="3">The sequence shown here is derived from an EMBL/GenBank/DDBJ whole genome shotgun (WGS) entry which is preliminary data.</text>
</comment>
<gene>
    <name evidence="3" type="ORF">H9810_06895</name>
</gene>
<feature type="transmembrane region" description="Helical" evidence="1">
    <location>
        <begin position="364"/>
        <end position="388"/>
    </location>
</feature>
<protein>
    <submittedName>
        <fullName evidence="3">Uncharacterized protein</fullName>
    </submittedName>
</protein>
<proteinExistence type="predicted"/>
<feature type="signal peptide" evidence="2">
    <location>
        <begin position="1"/>
        <end position="33"/>
    </location>
</feature>
<dbReference type="EMBL" id="DXBO01000103">
    <property type="protein sequence ID" value="HIZ48424.1"/>
    <property type="molecule type" value="Genomic_DNA"/>
</dbReference>
<keyword evidence="1" id="KW-0472">Membrane</keyword>
<accession>A0A9D2F2J4</accession>
<name>A0A9D2F2J4_9FIRM</name>
<reference evidence="3" key="1">
    <citation type="journal article" date="2021" name="PeerJ">
        <title>Extensive microbial diversity within the chicken gut microbiome revealed by metagenomics and culture.</title>
        <authorList>
            <person name="Gilroy R."/>
            <person name="Ravi A."/>
            <person name="Getino M."/>
            <person name="Pursley I."/>
            <person name="Horton D.L."/>
            <person name="Alikhan N.F."/>
            <person name="Baker D."/>
            <person name="Gharbi K."/>
            <person name="Hall N."/>
            <person name="Watson M."/>
            <person name="Adriaenssens E.M."/>
            <person name="Foster-Nyarko E."/>
            <person name="Jarju S."/>
            <person name="Secka A."/>
            <person name="Antonio M."/>
            <person name="Oren A."/>
            <person name="Chaudhuri R.R."/>
            <person name="La Ragione R."/>
            <person name="Hildebrand F."/>
            <person name="Pallen M.J."/>
        </authorList>
    </citation>
    <scope>NUCLEOTIDE SEQUENCE</scope>
    <source>
        <strain evidence="3">3436</strain>
    </source>
</reference>
<evidence type="ECO:0000256" key="1">
    <source>
        <dbReference type="SAM" id="Phobius"/>
    </source>
</evidence>
<dbReference type="Proteomes" id="UP000824031">
    <property type="component" value="Unassembled WGS sequence"/>
</dbReference>
<keyword evidence="1" id="KW-1133">Transmembrane helix</keyword>
<reference evidence="3" key="2">
    <citation type="submission" date="2021-04" db="EMBL/GenBank/DDBJ databases">
        <authorList>
            <person name="Gilroy R."/>
        </authorList>
    </citation>
    <scope>NUCLEOTIDE SEQUENCE</scope>
    <source>
        <strain evidence="3">3436</strain>
    </source>
</reference>
<organism evidence="3 4">
    <name type="scientific">Candidatus Gemmiger excrementavium</name>
    <dbReference type="NCBI Taxonomy" id="2838608"/>
    <lineage>
        <taxon>Bacteria</taxon>
        <taxon>Bacillati</taxon>
        <taxon>Bacillota</taxon>
        <taxon>Clostridia</taxon>
        <taxon>Eubacteriales</taxon>
        <taxon>Gemmiger</taxon>
    </lineage>
</organism>
<keyword evidence="1" id="KW-0812">Transmembrane</keyword>
<evidence type="ECO:0000313" key="4">
    <source>
        <dbReference type="Proteomes" id="UP000824031"/>
    </source>
</evidence>